<evidence type="ECO:0000313" key="4">
    <source>
        <dbReference type="Proteomes" id="UP001386437"/>
    </source>
</evidence>
<dbReference type="InterPro" id="IPR047057">
    <property type="entry name" value="MerR_fam"/>
</dbReference>
<dbReference type="PROSITE" id="PS00552">
    <property type="entry name" value="HTH_MERR_1"/>
    <property type="match status" value="1"/>
</dbReference>
<gene>
    <name evidence="3" type="primary">cadR</name>
    <name evidence="3" type="ORF">H3V53_16820</name>
</gene>
<keyword evidence="1" id="KW-0238">DNA-binding</keyword>
<dbReference type="SMART" id="SM00422">
    <property type="entry name" value="HTH_MERR"/>
    <property type="match status" value="1"/>
</dbReference>
<dbReference type="SUPFAM" id="SSF46955">
    <property type="entry name" value="Putative DNA-binding domain"/>
    <property type="match status" value="1"/>
</dbReference>
<dbReference type="InterPro" id="IPR011791">
    <property type="entry name" value="CadR-PbrR"/>
</dbReference>
<dbReference type="PRINTS" id="PR00040">
    <property type="entry name" value="HTHMERR"/>
</dbReference>
<reference evidence="3 4" key="1">
    <citation type="journal article" date="2022" name="Arch. Microbiol.">
        <title>Paraburkholderia bengalensis sp. nov. isolated from roots of Oryza sativa, IR64.</title>
        <authorList>
            <person name="Nag P."/>
            <person name="Mondal N."/>
            <person name="Sarkar J."/>
            <person name="Das S."/>
        </authorList>
    </citation>
    <scope>NUCLEOTIDE SEQUENCE [LARGE SCALE GENOMIC DNA]</scope>
    <source>
        <strain evidence="3 4">IR64_4_BI</strain>
    </source>
</reference>
<sequence length="143" mass="16429">MKIGELARRLNCTPDTIRFYEKEGILPQADRTDANYRTYNESHIDRLRFIRNCRALDMTHEEVRALLEAADGHSSSCSTINSLVDDHIDHVSTRIDELVQLRQKLVGLRQKCRCAHPVDRCGIMQELTSRDAPQPKMKTTHLG</sequence>
<accession>A0ABU8IT82</accession>
<dbReference type="InterPro" id="IPR000551">
    <property type="entry name" value="MerR-type_HTH_dom"/>
</dbReference>
<dbReference type="RefSeq" id="WP_336598938.1">
    <property type="nucleotide sequence ID" value="NZ_JACFYJ010000025.1"/>
</dbReference>
<dbReference type="Gene3D" id="1.10.1660.10">
    <property type="match status" value="1"/>
</dbReference>
<feature type="domain" description="HTH merR-type" evidence="2">
    <location>
        <begin position="1"/>
        <end position="69"/>
    </location>
</feature>
<proteinExistence type="predicted"/>
<dbReference type="PROSITE" id="PS50937">
    <property type="entry name" value="HTH_MERR_2"/>
    <property type="match status" value="1"/>
</dbReference>
<dbReference type="CDD" id="cd04784">
    <property type="entry name" value="HTH_CadR-PbrR"/>
    <property type="match status" value="1"/>
</dbReference>
<evidence type="ECO:0000259" key="2">
    <source>
        <dbReference type="PROSITE" id="PS50937"/>
    </source>
</evidence>
<dbReference type="Proteomes" id="UP001386437">
    <property type="component" value="Unassembled WGS sequence"/>
</dbReference>
<organism evidence="3 4">
    <name type="scientific">Paraburkholderia bengalensis</name>
    <dbReference type="NCBI Taxonomy" id="2747562"/>
    <lineage>
        <taxon>Bacteria</taxon>
        <taxon>Pseudomonadati</taxon>
        <taxon>Pseudomonadota</taxon>
        <taxon>Betaproteobacteria</taxon>
        <taxon>Burkholderiales</taxon>
        <taxon>Burkholderiaceae</taxon>
        <taxon>Paraburkholderia</taxon>
    </lineage>
</organism>
<dbReference type="Pfam" id="PF13411">
    <property type="entry name" value="MerR_1"/>
    <property type="match status" value="1"/>
</dbReference>
<dbReference type="PANTHER" id="PTHR30204">
    <property type="entry name" value="REDOX-CYCLING DRUG-SENSING TRANSCRIPTIONAL ACTIVATOR SOXR"/>
    <property type="match status" value="1"/>
</dbReference>
<dbReference type="NCBIfam" id="TIGR02047">
    <property type="entry name" value="CadR-PbrR"/>
    <property type="match status" value="1"/>
</dbReference>
<dbReference type="EMBL" id="JACFYJ010000025">
    <property type="protein sequence ID" value="MEI5998810.1"/>
    <property type="molecule type" value="Genomic_DNA"/>
</dbReference>
<name>A0ABU8IT82_9BURK</name>
<dbReference type="InterPro" id="IPR009061">
    <property type="entry name" value="DNA-bd_dom_put_sf"/>
</dbReference>
<comment type="caution">
    <text evidence="3">The sequence shown here is derived from an EMBL/GenBank/DDBJ whole genome shotgun (WGS) entry which is preliminary data.</text>
</comment>
<dbReference type="PANTHER" id="PTHR30204:SF92">
    <property type="entry name" value="HTH-TYPE TRANSCRIPTIONAL REGULATOR ZNTR"/>
    <property type="match status" value="1"/>
</dbReference>
<evidence type="ECO:0000313" key="3">
    <source>
        <dbReference type="EMBL" id="MEI5998810.1"/>
    </source>
</evidence>
<protein>
    <submittedName>
        <fullName evidence="3">Cd(II)/Pb(II)-responsive transcriptional regulator</fullName>
    </submittedName>
</protein>
<keyword evidence="4" id="KW-1185">Reference proteome</keyword>
<evidence type="ECO:0000256" key="1">
    <source>
        <dbReference type="ARBA" id="ARBA00023125"/>
    </source>
</evidence>